<comment type="caution">
    <text evidence="2">The sequence shown here is derived from an EMBL/GenBank/DDBJ whole genome shotgun (WGS) entry which is preliminary data.</text>
</comment>
<evidence type="ECO:0000256" key="1">
    <source>
        <dbReference type="SAM" id="Phobius"/>
    </source>
</evidence>
<dbReference type="AlphaFoldDB" id="A0A1G2EJT6"/>
<keyword evidence="1" id="KW-0812">Transmembrane</keyword>
<dbReference type="Proteomes" id="UP000176216">
    <property type="component" value="Unassembled WGS sequence"/>
</dbReference>
<name>A0A1G2EJT6_9BACT</name>
<feature type="transmembrane region" description="Helical" evidence="1">
    <location>
        <begin position="169"/>
        <end position="189"/>
    </location>
</feature>
<organism evidence="2 3">
    <name type="scientific">Candidatus Nealsonbacteria bacterium RIFCSPLOWO2_02_39_8</name>
    <dbReference type="NCBI Taxonomy" id="1801674"/>
    <lineage>
        <taxon>Bacteria</taxon>
        <taxon>Candidatus Nealsoniibacteriota</taxon>
    </lineage>
</organism>
<dbReference type="EMBL" id="MHMJ01000011">
    <property type="protein sequence ID" value="OGZ25832.1"/>
    <property type="molecule type" value="Genomic_DNA"/>
</dbReference>
<reference evidence="2 3" key="1">
    <citation type="journal article" date="2016" name="Nat. Commun.">
        <title>Thousands of microbial genomes shed light on interconnected biogeochemical processes in an aquifer system.</title>
        <authorList>
            <person name="Anantharaman K."/>
            <person name="Brown C.T."/>
            <person name="Hug L.A."/>
            <person name="Sharon I."/>
            <person name="Castelle C.J."/>
            <person name="Probst A.J."/>
            <person name="Thomas B.C."/>
            <person name="Singh A."/>
            <person name="Wilkins M.J."/>
            <person name="Karaoz U."/>
            <person name="Brodie E.L."/>
            <person name="Williams K.H."/>
            <person name="Hubbard S.S."/>
            <person name="Banfield J.F."/>
        </authorList>
    </citation>
    <scope>NUCLEOTIDE SEQUENCE [LARGE SCALE GENOMIC DNA]</scope>
</reference>
<protein>
    <submittedName>
        <fullName evidence="2">Uncharacterized protein</fullName>
    </submittedName>
</protein>
<proteinExistence type="predicted"/>
<feature type="transmembrane region" description="Helical" evidence="1">
    <location>
        <begin position="30"/>
        <end position="47"/>
    </location>
</feature>
<evidence type="ECO:0000313" key="3">
    <source>
        <dbReference type="Proteomes" id="UP000176216"/>
    </source>
</evidence>
<evidence type="ECO:0000313" key="2">
    <source>
        <dbReference type="EMBL" id="OGZ25832.1"/>
    </source>
</evidence>
<accession>A0A1G2EJT6</accession>
<keyword evidence="1" id="KW-1133">Transmembrane helix</keyword>
<feature type="transmembrane region" description="Helical" evidence="1">
    <location>
        <begin position="67"/>
        <end position="85"/>
    </location>
</feature>
<sequence length="211" mass="24642">MKIDFLSDINKDNYYVLDYDRVDAYMVKTAWCRSVFLALYSWAIYFWAPAASYPNPFSWRVVTFGEVIWVTALGFLTAIVITVFRGRLKNHYVYRFIVTNALMAYSYLVVFISGGSIEWHFHFFVMLALITLYADWRLGWWAIIAVALHHNILNFISPGWVYFYGRNDVASLAHAFLVFFMAIITTKICEQNRQLADASRLIGNEFDKNTK</sequence>
<keyword evidence="1" id="KW-0472">Membrane</keyword>
<gene>
    <name evidence="2" type="ORF">A2W71_02200</name>
</gene>
<feature type="transmembrane region" description="Helical" evidence="1">
    <location>
        <begin position="143"/>
        <end position="163"/>
    </location>
</feature>